<sequence>MKSIRIKRATTCGVRVCEGELFEAHGFQFCITNSFDPVIYYAIEVTSGMSACKRFTFYFENEYACIKAVKQWIVQNGALFDNNLLDRSKKALIKYNIKFPLNNKI</sequence>
<name>A0A015YB51_BACFG</name>
<dbReference type="AlphaFoldDB" id="A0A015YB51"/>
<dbReference type="RefSeq" id="WP_005819355.1">
    <property type="nucleotide sequence ID" value="NZ_JGDJ01000170.1"/>
</dbReference>
<evidence type="ECO:0000313" key="2">
    <source>
        <dbReference type="Proteomes" id="UP000022082"/>
    </source>
</evidence>
<comment type="caution">
    <text evidence="1">The sequence shown here is derived from an EMBL/GenBank/DDBJ whole genome shotgun (WGS) entry which is preliminary data.</text>
</comment>
<dbReference type="Proteomes" id="UP000022082">
    <property type="component" value="Unassembled WGS sequence"/>
</dbReference>
<organism evidence="1 2">
    <name type="scientific">Bacteroides fragilis str. S36L11</name>
    <dbReference type="NCBI Taxonomy" id="1339327"/>
    <lineage>
        <taxon>Bacteria</taxon>
        <taxon>Pseudomonadati</taxon>
        <taxon>Bacteroidota</taxon>
        <taxon>Bacteroidia</taxon>
        <taxon>Bacteroidales</taxon>
        <taxon>Bacteroidaceae</taxon>
        <taxon>Bacteroides</taxon>
    </lineage>
</organism>
<protein>
    <submittedName>
        <fullName evidence="1">Uncharacterized protein</fullName>
    </submittedName>
</protein>
<reference evidence="1 2" key="1">
    <citation type="submission" date="2014-02" db="EMBL/GenBank/DDBJ databases">
        <authorList>
            <person name="Sears C."/>
            <person name="Carroll K."/>
            <person name="Sack B.R."/>
            <person name="Qadri F."/>
            <person name="Myers L.L."/>
            <person name="Chung G.-T."/>
            <person name="Escheverria P."/>
            <person name="Fraser C.M."/>
            <person name="Sadzewicz L."/>
            <person name="Shefchek K.A."/>
            <person name="Tallon L."/>
            <person name="Das S.P."/>
            <person name="Daugherty S."/>
            <person name="Mongodin E.F."/>
        </authorList>
    </citation>
    <scope>NUCLEOTIDE SEQUENCE [LARGE SCALE GENOMIC DNA]</scope>
    <source>
        <strain evidence="1 2">S36L11</strain>
    </source>
</reference>
<accession>A0A015YB51</accession>
<dbReference type="EMBL" id="JGDJ01000170">
    <property type="protein sequence ID" value="EXZ29172.1"/>
    <property type="molecule type" value="Genomic_DNA"/>
</dbReference>
<evidence type="ECO:0000313" key="1">
    <source>
        <dbReference type="EMBL" id="EXZ29172.1"/>
    </source>
</evidence>
<proteinExistence type="predicted"/>
<gene>
    <name evidence="1" type="ORF">M136_1603</name>
</gene>
<dbReference type="PATRIC" id="fig|1339327.3.peg.2247"/>